<keyword evidence="2" id="KW-0238">DNA-binding</keyword>
<evidence type="ECO:0000313" key="4">
    <source>
        <dbReference type="EMBL" id="KAH9371976.1"/>
    </source>
</evidence>
<accession>A0A9J6GC16</accession>
<dbReference type="OMA" id="VREWNNS"/>
<keyword evidence="5" id="KW-1185">Reference proteome</keyword>
<gene>
    <name evidence="4" type="ORF">HPB48_021275</name>
</gene>
<dbReference type="GO" id="GO:0043565">
    <property type="term" value="F:sequence-specific DNA binding"/>
    <property type="evidence" value="ECO:0007669"/>
    <property type="project" value="InterPro"/>
</dbReference>
<dbReference type="PROSITE" id="PS51253">
    <property type="entry name" value="HTH_CENPB"/>
    <property type="match status" value="1"/>
</dbReference>
<dbReference type="InterPro" id="IPR009057">
    <property type="entry name" value="Homeodomain-like_sf"/>
</dbReference>
<dbReference type="Pfam" id="PF03221">
    <property type="entry name" value="HTH_Tnp_Tc5"/>
    <property type="match status" value="1"/>
</dbReference>
<dbReference type="InterPro" id="IPR010921">
    <property type="entry name" value="Trp_repressor/repl_initiator"/>
</dbReference>
<evidence type="ECO:0000259" key="3">
    <source>
        <dbReference type="PROSITE" id="PS51253"/>
    </source>
</evidence>
<organism evidence="4 5">
    <name type="scientific">Haemaphysalis longicornis</name>
    <name type="common">Bush tick</name>
    <dbReference type="NCBI Taxonomy" id="44386"/>
    <lineage>
        <taxon>Eukaryota</taxon>
        <taxon>Metazoa</taxon>
        <taxon>Ecdysozoa</taxon>
        <taxon>Arthropoda</taxon>
        <taxon>Chelicerata</taxon>
        <taxon>Arachnida</taxon>
        <taxon>Acari</taxon>
        <taxon>Parasitiformes</taxon>
        <taxon>Ixodida</taxon>
        <taxon>Ixodoidea</taxon>
        <taxon>Ixodidae</taxon>
        <taxon>Haemaphysalinae</taxon>
        <taxon>Haemaphysalis</taxon>
    </lineage>
</organism>
<evidence type="ECO:0000256" key="1">
    <source>
        <dbReference type="ARBA" id="ARBA00004123"/>
    </source>
</evidence>
<evidence type="ECO:0000256" key="2">
    <source>
        <dbReference type="ARBA" id="ARBA00023125"/>
    </source>
</evidence>
<comment type="caution">
    <text evidence="4">The sequence shown here is derived from an EMBL/GenBank/DDBJ whole genome shotgun (WGS) entry which is preliminary data.</text>
</comment>
<dbReference type="OrthoDB" id="3229771at2759"/>
<dbReference type="Gene3D" id="1.10.10.60">
    <property type="entry name" value="Homeodomain-like"/>
    <property type="match status" value="1"/>
</dbReference>
<proteinExistence type="predicted"/>
<reference evidence="4 5" key="1">
    <citation type="journal article" date="2020" name="Cell">
        <title>Large-Scale Comparative Analyses of Tick Genomes Elucidate Their Genetic Diversity and Vector Capacities.</title>
        <authorList>
            <consortium name="Tick Genome and Microbiome Consortium (TIGMIC)"/>
            <person name="Jia N."/>
            <person name="Wang J."/>
            <person name="Shi W."/>
            <person name="Du L."/>
            <person name="Sun Y."/>
            <person name="Zhan W."/>
            <person name="Jiang J.F."/>
            <person name="Wang Q."/>
            <person name="Zhang B."/>
            <person name="Ji P."/>
            <person name="Bell-Sakyi L."/>
            <person name="Cui X.M."/>
            <person name="Yuan T.T."/>
            <person name="Jiang B.G."/>
            <person name="Yang W.F."/>
            <person name="Lam T.T."/>
            <person name="Chang Q.C."/>
            <person name="Ding S.J."/>
            <person name="Wang X.J."/>
            <person name="Zhu J.G."/>
            <person name="Ruan X.D."/>
            <person name="Zhao L."/>
            <person name="Wei J.T."/>
            <person name="Ye R.Z."/>
            <person name="Que T.C."/>
            <person name="Du C.H."/>
            <person name="Zhou Y.H."/>
            <person name="Cheng J.X."/>
            <person name="Dai P.F."/>
            <person name="Guo W.B."/>
            <person name="Han X.H."/>
            <person name="Huang E.J."/>
            <person name="Li L.F."/>
            <person name="Wei W."/>
            <person name="Gao Y.C."/>
            <person name="Liu J.Z."/>
            <person name="Shao H.Z."/>
            <person name="Wang X."/>
            <person name="Wang C.C."/>
            <person name="Yang T.C."/>
            <person name="Huo Q.B."/>
            <person name="Li W."/>
            <person name="Chen H.Y."/>
            <person name="Chen S.E."/>
            <person name="Zhou L.G."/>
            <person name="Ni X.B."/>
            <person name="Tian J.H."/>
            <person name="Sheng Y."/>
            <person name="Liu T."/>
            <person name="Pan Y.S."/>
            <person name="Xia L.Y."/>
            <person name="Li J."/>
            <person name="Zhao F."/>
            <person name="Cao W.C."/>
        </authorList>
    </citation>
    <scope>NUCLEOTIDE SEQUENCE [LARGE SCALE GENOMIC DNA]</scope>
    <source>
        <strain evidence="4">HaeL-2018</strain>
    </source>
</reference>
<dbReference type="SUPFAM" id="SSF46689">
    <property type="entry name" value="Homeodomain-like"/>
    <property type="match status" value="1"/>
</dbReference>
<sequence length="125" mass="14996">MHSYTVKRKHDVVDWHRKNGRNVHVTSRVFKLDRKRIREWEKNYEVLLQQNFGKSKVLHKLSNGAPFFSEELDDTLYEFFERERNYGRAVSTTLLSVEALNIASKLHLGNFKASSQYLKRWKQRL</sequence>
<dbReference type="AlphaFoldDB" id="A0A9J6GC16"/>
<protein>
    <recommendedName>
        <fullName evidence="3">HTH CENPB-type domain-containing protein</fullName>
    </recommendedName>
</protein>
<name>A0A9J6GC16_HAELO</name>
<dbReference type="GO" id="GO:0005634">
    <property type="term" value="C:nucleus"/>
    <property type="evidence" value="ECO:0007669"/>
    <property type="project" value="UniProtKB-SubCell"/>
</dbReference>
<dbReference type="VEuPathDB" id="VectorBase:HLOH_058248"/>
<dbReference type="SUPFAM" id="SSF48295">
    <property type="entry name" value="TrpR-like"/>
    <property type="match status" value="1"/>
</dbReference>
<comment type="subcellular location">
    <subcellularLocation>
        <location evidence="1">Nucleus</location>
    </subcellularLocation>
</comment>
<evidence type="ECO:0000313" key="5">
    <source>
        <dbReference type="Proteomes" id="UP000821853"/>
    </source>
</evidence>
<dbReference type="EMBL" id="JABSTR010000005">
    <property type="protein sequence ID" value="KAH9371976.1"/>
    <property type="molecule type" value="Genomic_DNA"/>
</dbReference>
<dbReference type="InterPro" id="IPR006600">
    <property type="entry name" value="HTH_CenpB_DNA-bd_dom"/>
</dbReference>
<dbReference type="Proteomes" id="UP000821853">
    <property type="component" value="Chromosome 3"/>
</dbReference>
<feature type="domain" description="HTH CENPB-type" evidence="3">
    <location>
        <begin position="60"/>
        <end position="125"/>
    </location>
</feature>